<sequence length="163" mass="18668">MENHAATPPSQPQQAAPEILSDPIERIPSFTFYRVRSGFPFTNEDIKAGSNTVFVLFDPSCGHCQQEAKGLSDNYDKVKDVNIYFISMNDPALMDSFLKTFAPALEDKDHVEVLYDKNQEFVRKFHIPDQFPANYIYNEEMQLLEHWDGAKGINDIIAAYTRK</sequence>
<accession>A0A9D1W752</accession>
<evidence type="ECO:0000313" key="3">
    <source>
        <dbReference type="Proteomes" id="UP000824156"/>
    </source>
</evidence>
<feature type="domain" description="Thioredoxin" evidence="1">
    <location>
        <begin position="21"/>
        <end position="152"/>
    </location>
</feature>
<dbReference type="GO" id="GO:0016491">
    <property type="term" value="F:oxidoreductase activity"/>
    <property type="evidence" value="ECO:0007669"/>
    <property type="project" value="InterPro"/>
</dbReference>
<dbReference type="InterPro" id="IPR013766">
    <property type="entry name" value="Thioredoxin_domain"/>
</dbReference>
<organism evidence="2 3">
    <name type="scientific">Candidatus Sphingobacterium stercoripullorum</name>
    <dbReference type="NCBI Taxonomy" id="2838759"/>
    <lineage>
        <taxon>Bacteria</taxon>
        <taxon>Pseudomonadati</taxon>
        <taxon>Bacteroidota</taxon>
        <taxon>Sphingobacteriia</taxon>
        <taxon>Sphingobacteriales</taxon>
        <taxon>Sphingobacteriaceae</taxon>
        <taxon>Sphingobacterium</taxon>
    </lineage>
</organism>
<dbReference type="AlphaFoldDB" id="A0A9D1W752"/>
<reference evidence="2" key="1">
    <citation type="journal article" date="2021" name="PeerJ">
        <title>Extensive microbial diversity within the chicken gut microbiome revealed by metagenomics and culture.</title>
        <authorList>
            <person name="Gilroy R."/>
            <person name="Ravi A."/>
            <person name="Getino M."/>
            <person name="Pursley I."/>
            <person name="Horton D.L."/>
            <person name="Alikhan N.F."/>
            <person name="Baker D."/>
            <person name="Gharbi K."/>
            <person name="Hall N."/>
            <person name="Watson M."/>
            <person name="Adriaenssens E.M."/>
            <person name="Foster-Nyarko E."/>
            <person name="Jarju S."/>
            <person name="Secka A."/>
            <person name="Antonio M."/>
            <person name="Oren A."/>
            <person name="Chaudhuri R.R."/>
            <person name="La Ragione R."/>
            <person name="Hildebrand F."/>
            <person name="Pallen M.J."/>
        </authorList>
    </citation>
    <scope>NUCLEOTIDE SEQUENCE</scope>
    <source>
        <strain evidence="2">1719</strain>
    </source>
</reference>
<dbReference type="InterPro" id="IPR000866">
    <property type="entry name" value="AhpC/TSA"/>
</dbReference>
<dbReference type="Pfam" id="PF00578">
    <property type="entry name" value="AhpC-TSA"/>
    <property type="match status" value="1"/>
</dbReference>
<evidence type="ECO:0000259" key="1">
    <source>
        <dbReference type="PROSITE" id="PS51352"/>
    </source>
</evidence>
<dbReference type="PROSITE" id="PS51352">
    <property type="entry name" value="THIOREDOXIN_2"/>
    <property type="match status" value="1"/>
</dbReference>
<dbReference type="GO" id="GO:0016209">
    <property type="term" value="F:antioxidant activity"/>
    <property type="evidence" value="ECO:0007669"/>
    <property type="project" value="InterPro"/>
</dbReference>
<comment type="caution">
    <text evidence="2">The sequence shown here is derived from an EMBL/GenBank/DDBJ whole genome shotgun (WGS) entry which is preliminary data.</text>
</comment>
<gene>
    <name evidence="2" type="ORF">H9853_02620</name>
</gene>
<dbReference type="EMBL" id="DXEZ01000074">
    <property type="protein sequence ID" value="HIX53894.1"/>
    <property type="molecule type" value="Genomic_DNA"/>
</dbReference>
<evidence type="ECO:0000313" key="2">
    <source>
        <dbReference type="EMBL" id="HIX53894.1"/>
    </source>
</evidence>
<dbReference type="Proteomes" id="UP000824156">
    <property type="component" value="Unassembled WGS sequence"/>
</dbReference>
<name>A0A9D1W752_9SPHI</name>
<proteinExistence type="predicted"/>
<dbReference type="SUPFAM" id="SSF52833">
    <property type="entry name" value="Thioredoxin-like"/>
    <property type="match status" value="1"/>
</dbReference>
<dbReference type="InterPro" id="IPR036249">
    <property type="entry name" value="Thioredoxin-like_sf"/>
</dbReference>
<reference evidence="2" key="2">
    <citation type="submission" date="2021-04" db="EMBL/GenBank/DDBJ databases">
        <authorList>
            <person name="Gilroy R."/>
        </authorList>
    </citation>
    <scope>NUCLEOTIDE SEQUENCE</scope>
    <source>
        <strain evidence="2">1719</strain>
    </source>
</reference>
<protein>
    <submittedName>
        <fullName evidence="2">Redoxin domain-containing protein</fullName>
    </submittedName>
</protein>
<dbReference type="Gene3D" id="3.40.30.10">
    <property type="entry name" value="Glutaredoxin"/>
    <property type="match status" value="1"/>
</dbReference>